<organism evidence="1 2">
    <name type="scientific">Natronococcus pandeyae</name>
    <dbReference type="NCBI Taxonomy" id="2055836"/>
    <lineage>
        <taxon>Archaea</taxon>
        <taxon>Methanobacteriati</taxon>
        <taxon>Methanobacteriota</taxon>
        <taxon>Stenosarchaea group</taxon>
        <taxon>Halobacteria</taxon>
        <taxon>Halobacteriales</taxon>
        <taxon>Natrialbaceae</taxon>
        <taxon>Natronococcus</taxon>
    </lineage>
</organism>
<keyword evidence="2" id="KW-1185">Reference proteome</keyword>
<dbReference type="AlphaFoldDB" id="A0A8J8Q1T4"/>
<dbReference type="PROSITE" id="PS51318">
    <property type="entry name" value="TAT"/>
    <property type="match status" value="1"/>
</dbReference>
<reference evidence="1" key="1">
    <citation type="submission" date="2017-11" db="EMBL/GenBank/DDBJ databases">
        <authorList>
            <person name="Kajale S.C."/>
            <person name="Sharma A."/>
        </authorList>
    </citation>
    <scope>NUCLEOTIDE SEQUENCE</scope>
    <source>
        <strain evidence="1">LS1_42</strain>
    </source>
</reference>
<protein>
    <submittedName>
        <fullName evidence="1">Uncharacterized protein</fullName>
    </submittedName>
</protein>
<proteinExistence type="predicted"/>
<dbReference type="InterPro" id="IPR006311">
    <property type="entry name" value="TAT_signal"/>
</dbReference>
<dbReference type="EMBL" id="PHNJ01000005">
    <property type="protein sequence ID" value="TYL38555.1"/>
    <property type="molecule type" value="Genomic_DNA"/>
</dbReference>
<evidence type="ECO:0000313" key="1">
    <source>
        <dbReference type="EMBL" id="TYL38555.1"/>
    </source>
</evidence>
<accession>A0A8J8Q1T4</accession>
<dbReference type="RefSeq" id="WP_148858262.1">
    <property type="nucleotide sequence ID" value="NZ_PHNJ01000005.1"/>
</dbReference>
<name>A0A8J8Q1T4_9EURY</name>
<gene>
    <name evidence="1" type="ORF">CV102_12205</name>
</gene>
<sequence>MSNHNRRSLIAGGTSLITVGALASLTTVGARDDDSAEGELELSISAPDSVPVREGYADFLVTVTNHGDDPVSVPVVLEIAHIYDELETLELAPGESGNAYTSIEARSLGSGEHDWTVTADGEVETGTVTVESHEEYDEDREDLELTVHLLDGATARIQDGETTTRIGCDLTVFNHDDDPVSADGSFEIAGEREPISVELDGRESEYISTTVELERGEHEWTATIGDETETGTLVVIC</sequence>
<evidence type="ECO:0000313" key="2">
    <source>
        <dbReference type="Proteomes" id="UP000766904"/>
    </source>
</evidence>
<dbReference type="OrthoDB" id="208884at2157"/>
<comment type="caution">
    <text evidence="1">The sequence shown here is derived from an EMBL/GenBank/DDBJ whole genome shotgun (WGS) entry which is preliminary data.</text>
</comment>
<dbReference type="Proteomes" id="UP000766904">
    <property type="component" value="Unassembled WGS sequence"/>
</dbReference>